<keyword evidence="5" id="KW-0812">Transmembrane</keyword>
<dbReference type="GO" id="GO:0008373">
    <property type="term" value="F:sialyltransferase activity"/>
    <property type="evidence" value="ECO:0007669"/>
    <property type="project" value="InterPro"/>
</dbReference>
<dbReference type="InterPro" id="IPR038578">
    <property type="entry name" value="GT29-like_sf"/>
</dbReference>
<comment type="subcellular location">
    <subcellularLocation>
        <location evidence="1">Golgi apparatus membrane</location>
        <topology evidence="1">Single-pass type II membrane protein</topology>
    </subcellularLocation>
</comment>
<organism evidence="11">
    <name type="scientific">Pyramimonas obovata</name>
    <dbReference type="NCBI Taxonomy" id="1411642"/>
    <lineage>
        <taxon>Eukaryota</taxon>
        <taxon>Viridiplantae</taxon>
        <taxon>Chlorophyta</taxon>
        <taxon>Pyramimonadophyceae</taxon>
        <taxon>Pyramimonadales</taxon>
        <taxon>Pyramimonadaceae</taxon>
        <taxon>Pyramimonas</taxon>
        <taxon>Pyramimonas incertae sedis</taxon>
    </lineage>
</organism>
<keyword evidence="3" id="KW-0328">Glycosyltransferase</keyword>
<proteinExistence type="inferred from homology"/>
<comment type="similarity">
    <text evidence="2">Belongs to the glycosyltransferase 29 family.</text>
</comment>
<evidence type="ECO:0000256" key="6">
    <source>
        <dbReference type="ARBA" id="ARBA00022968"/>
    </source>
</evidence>
<evidence type="ECO:0000256" key="5">
    <source>
        <dbReference type="ARBA" id="ARBA00022692"/>
    </source>
</evidence>
<dbReference type="Gene3D" id="3.90.1480.20">
    <property type="entry name" value="Glycosyl transferase family 29"/>
    <property type="match status" value="1"/>
</dbReference>
<keyword evidence="6" id="KW-0735">Signal-anchor</keyword>
<evidence type="ECO:0000256" key="4">
    <source>
        <dbReference type="ARBA" id="ARBA00022679"/>
    </source>
</evidence>
<keyword evidence="4" id="KW-0808">Transferase</keyword>
<name>A0A7S0RIQ6_9CHLO</name>
<evidence type="ECO:0000256" key="1">
    <source>
        <dbReference type="ARBA" id="ARBA00004323"/>
    </source>
</evidence>
<evidence type="ECO:0000256" key="8">
    <source>
        <dbReference type="ARBA" id="ARBA00023034"/>
    </source>
</evidence>
<accession>A0A7S0RIQ6</accession>
<evidence type="ECO:0000256" key="3">
    <source>
        <dbReference type="ARBA" id="ARBA00022676"/>
    </source>
</evidence>
<sequence>MARNIRRAGTGSHGRELARRLRELRVTKDQPVRYGSLANHGDLMFGKPSTGMALAFALKNMCKSVSVYGIGIHNAKGSPTAYKYYKVNNTTSPVASTTSGTLGSYTHSFEFELELMMAMDKDKLIKFCLYKPGDAANNDSCMHPSVKRG</sequence>
<evidence type="ECO:0000256" key="10">
    <source>
        <dbReference type="ARBA" id="ARBA00023180"/>
    </source>
</evidence>
<protein>
    <submittedName>
        <fullName evidence="11">Uncharacterized protein</fullName>
    </submittedName>
</protein>
<evidence type="ECO:0000313" key="11">
    <source>
        <dbReference type="EMBL" id="CAD8677961.1"/>
    </source>
</evidence>
<gene>
    <name evidence="11" type="ORF">POBO1169_LOCUS13850</name>
</gene>
<dbReference type="InterPro" id="IPR001675">
    <property type="entry name" value="Glyco_trans_29"/>
</dbReference>
<evidence type="ECO:0000256" key="9">
    <source>
        <dbReference type="ARBA" id="ARBA00023136"/>
    </source>
</evidence>
<keyword evidence="8" id="KW-0333">Golgi apparatus</keyword>
<evidence type="ECO:0000256" key="2">
    <source>
        <dbReference type="ARBA" id="ARBA00006003"/>
    </source>
</evidence>
<dbReference type="GO" id="GO:0000139">
    <property type="term" value="C:Golgi membrane"/>
    <property type="evidence" value="ECO:0007669"/>
    <property type="project" value="UniProtKB-SubCell"/>
</dbReference>
<keyword evidence="7" id="KW-1133">Transmembrane helix</keyword>
<reference evidence="11" key="1">
    <citation type="submission" date="2021-01" db="EMBL/GenBank/DDBJ databases">
        <authorList>
            <person name="Corre E."/>
            <person name="Pelletier E."/>
            <person name="Niang G."/>
            <person name="Scheremetjew M."/>
            <person name="Finn R."/>
            <person name="Kale V."/>
            <person name="Holt S."/>
            <person name="Cochrane G."/>
            <person name="Meng A."/>
            <person name="Brown T."/>
            <person name="Cohen L."/>
        </authorList>
    </citation>
    <scope>NUCLEOTIDE SEQUENCE</scope>
    <source>
        <strain evidence="11">CCMP722</strain>
    </source>
</reference>
<dbReference type="AlphaFoldDB" id="A0A7S0RIQ6"/>
<keyword evidence="10" id="KW-0325">Glycoprotein</keyword>
<dbReference type="Pfam" id="PF00777">
    <property type="entry name" value="Glyco_transf_29"/>
    <property type="match status" value="1"/>
</dbReference>
<keyword evidence="9" id="KW-0472">Membrane</keyword>
<dbReference type="EMBL" id="HBFA01027312">
    <property type="protein sequence ID" value="CAD8677961.1"/>
    <property type="molecule type" value="Transcribed_RNA"/>
</dbReference>
<evidence type="ECO:0000256" key="7">
    <source>
        <dbReference type="ARBA" id="ARBA00022989"/>
    </source>
</evidence>